<gene>
    <name evidence="2" type="ORF">PHACT_07575</name>
</gene>
<sequence length="148" mass="17178">MSSVSANLRMALINDFKDFYRSPGIAGLEDIDRIYTQDVEFHDPVHTVNGRLALKNYLRGQYQSARGMSFTYQDEQISDHTATITWVMRFSHGRLNKGKPIDVKGMTLIHFTDRVYYHEDFYDLGAMLYRHIPVLGSLVRFINRRLAA</sequence>
<evidence type="ECO:0000259" key="1">
    <source>
        <dbReference type="Pfam" id="PF12680"/>
    </source>
</evidence>
<dbReference type="STRING" id="1524254.PHACT_07575"/>
<evidence type="ECO:0000313" key="3">
    <source>
        <dbReference type="Proteomes" id="UP000175669"/>
    </source>
</evidence>
<protein>
    <recommendedName>
        <fullName evidence="1">SnoaL-like domain-containing protein</fullName>
    </recommendedName>
</protein>
<comment type="caution">
    <text evidence="2">The sequence shown here is derived from an EMBL/GenBank/DDBJ whole genome shotgun (WGS) entry which is preliminary data.</text>
</comment>
<dbReference type="AlphaFoldDB" id="A0A1E8CNE5"/>
<organism evidence="2 3">
    <name type="scientific">Pseudohongiella acticola</name>
    <dbReference type="NCBI Taxonomy" id="1524254"/>
    <lineage>
        <taxon>Bacteria</taxon>
        <taxon>Pseudomonadati</taxon>
        <taxon>Pseudomonadota</taxon>
        <taxon>Gammaproteobacteria</taxon>
        <taxon>Pseudomonadales</taxon>
        <taxon>Pseudohongiellaceae</taxon>
        <taxon>Pseudohongiella</taxon>
    </lineage>
</organism>
<dbReference type="EMBL" id="MASR01000001">
    <property type="protein sequence ID" value="OFE14006.1"/>
    <property type="molecule type" value="Genomic_DNA"/>
</dbReference>
<dbReference type="Proteomes" id="UP000175669">
    <property type="component" value="Unassembled WGS sequence"/>
</dbReference>
<dbReference type="InterPro" id="IPR037401">
    <property type="entry name" value="SnoaL-like"/>
</dbReference>
<dbReference type="Pfam" id="PF12680">
    <property type="entry name" value="SnoaL_2"/>
    <property type="match status" value="1"/>
</dbReference>
<dbReference type="InterPro" id="IPR032710">
    <property type="entry name" value="NTF2-like_dom_sf"/>
</dbReference>
<evidence type="ECO:0000313" key="2">
    <source>
        <dbReference type="EMBL" id="OFE14006.1"/>
    </source>
</evidence>
<keyword evidence="3" id="KW-1185">Reference proteome</keyword>
<feature type="domain" description="SnoaL-like" evidence="1">
    <location>
        <begin position="28"/>
        <end position="113"/>
    </location>
</feature>
<proteinExistence type="predicted"/>
<accession>A0A1E8CNE5</accession>
<dbReference type="Gene3D" id="3.10.450.50">
    <property type="match status" value="1"/>
</dbReference>
<name>A0A1E8CNE5_9GAMM</name>
<reference evidence="3" key="1">
    <citation type="submission" date="2016-07" db="EMBL/GenBank/DDBJ databases">
        <authorList>
            <person name="Florea S."/>
            <person name="Webb J.S."/>
            <person name="Jaromczyk J."/>
            <person name="Schardl C.L."/>
        </authorList>
    </citation>
    <scope>NUCLEOTIDE SEQUENCE [LARGE SCALE GENOMIC DNA]</scope>
    <source>
        <strain evidence="3">KCTC 42131</strain>
    </source>
</reference>
<dbReference type="SUPFAM" id="SSF54427">
    <property type="entry name" value="NTF2-like"/>
    <property type="match status" value="1"/>
</dbReference>